<feature type="transmembrane region" description="Helical" evidence="1">
    <location>
        <begin position="65"/>
        <end position="84"/>
    </location>
</feature>
<keyword evidence="1" id="KW-0472">Membrane</keyword>
<keyword evidence="3" id="KW-1185">Reference proteome</keyword>
<name>V6AU57_9ARCH</name>
<accession>V6AU57</accession>
<dbReference type="AlphaFoldDB" id="V6AU57"/>
<proteinExistence type="predicted"/>
<sequence length="135" mass="15483">MSKRKFRHDYLSLSIKFFGISCEVADMSYPQPRISFETLDTVLTNATCILASSQEEKMQNLTKSITPSLVAVLMLTAFAAYPQVVFSDTPKELYNKSVYESEIEFTDTVVKARIQLEKTLEELNDEQKRQEVKNI</sequence>
<evidence type="ECO:0000256" key="1">
    <source>
        <dbReference type="SAM" id="Phobius"/>
    </source>
</evidence>
<evidence type="ECO:0000313" key="3">
    <source>
        <dbReference type="Proteomes" id="UP000018159"/>
    </source>
</evidence>
<keyword evidence="1" id="KW-0812">Transmembrane</keyword>
<dbReference type="EMBL" id="CBTY010000009">
    <property type="protein sequence ID" value="CDI06286.1"/>
    <property type="molecule type" value="Genomic_DNA"/>
</dbReference>
<comment type="caution">
    <text evidence="2">The sequence shown here is derived from an EMBL/GenBank/DDBJ whole genome shotgun (WGS) entry which is preliminary data.</text>
</comment>
<evidence type="ECO:0000313" key="2">
    <source>
        <dbReference type="EMBL" id="CDI06286.1"/>
    </source>
</evidence>
<reference evidence="2 3" key="1">
    <citation type="journal article" date="2013" name="PLoS ONE">
        <title>Enrichment and Genome Sequence of the Group I.1a Ammonia-Oxidizing Archaeon ?Ca. Nitrosotenuis uzonensis? Representing a Clade Globally.</title>
        <authorList>
            <person name="Lebedeva E.V."/>
            <person name="Hatzenpichler R."/>
            <person name="Pelletier E."/>
            <person name="Schuster N."/>
            <person name="Hauzmayer S."/>
            <person name="Bulaev A."/>
            <person name="Grigor'eva N.V."/>
            <person name="Galushko A."/>
            <person name="Schmid M."/>
            <person name="Palatinszky M."/>
            <person name="Le Paslier D."/>
            <person name="Daims H."/>
            <person name="Wagner M."/>
        </authorList>
    </citation>
    <scope>NUCLEOTIDE SEQUENCE [LARGE SCALE GENOMIC DNA]</scope>
    <source>
        <strain evidence="2 3">N4</strain>
    </source>
</reference>
<protein>
    <submittedName>
        <fullName evidence="2">Uncharacterized protein</fullName>
    </submittedName>
</protein>
<dbReference type="Proteomes" id="UP000018159">
    <property type="component" value="Unassembled WGS sequence"/>
</dbReference>
<gene>
    <name evidence="2" type="ORF">NITUZ_40452</name>
</gene>
<keyword evidence="1" id="KW-1133">Transmembrane helix</keyword>
<organism evidence="2 3">
    <name type="scientific">Candidatus Nitrosotenuis uzonensis</name>
    <dbReference type="NCBI Taxonomy" id="1407055"/>
    <lineage>
        <taxon>Archaea</taxon>
        <taxon>Nitrososphaerota</taxon>
        <taxon>Candidatus Nitrosotenuis</taxon>
    </lineage>
</organism>